<accession>A0A4Q7VYR8</accession>
<evidence type="ECO:0000313" key="4">
    <source>
        <dbReference type="Proteomes" id="UP000292027"/>
    </source>
</evidence>
<feature type="domain" description="UspA" evidence="2">
    <location>
        <begin position="170"/>
        <end position="285"/>
    </location>
</feature>
<dbReference type="InterPro" id="IPR006016">
    <property type="entry name" value="UspA"/>
</dbReference>
<sequence length="290" mass="30420">MKLFRGGQTASAVPATAVAGPDHGPVIVLVKGTEDSKDAVEWAAAEAAARQSELRIVHAFRWARVLDPFGNTTVDPRVREAAEKVVEVAERRARTIASGLRTSTIVFPGKPAAALASAAEDGGRQSLLVVEHDHRSGRRSWIRGLSRRTTNSVAVIGLTSPYAPGSSAGRVVVGVDGNGGPQAALGFAFRAARRRGTGLTVVHATSFDRRADIEDTVGVWQMAYPEVDVRWTVTSGPADSAILAESAAAALTVIGSTTHGWLRRLLYGSTACTVQRLARGPVVVVGTDAA</sequence>
<dbReference type="Gene3D" id="3.40.50.620">
    <property type="entry name" value="HUPs"/>
    <property type="match status" value="2"/>
</dbReference>
<evidence type="ECO:0000256" key="1">
    <source>
        <dbReference type="ARBA" id="ARBA00008791"/>
    </source>
</evidence>
<feature type="domain" description="UspA" evidence="2">
    <location>
        <begin position="25"/>
        <end position="142"/>
    </location>
</feature>
<comment type="similarity">
    <text evidence="1">Belongs to the universal stress protein A family.</text>
</comment>
<dbReference type="EMBL" id="SHKR01000018">
    <property type="protein sequence ID" value="RZU01907.1"/>
    <property type="molecule type" value="Genomic_DNA"/>
</dbReference>
<dbReference type="InterPro" id="IPR014729">
    <property type="entry name" value="Rossmann-like_a/b/a_fold"/>
</dbReference>
<reference evidence="3 4" key="1">
    <citation type="journal article" date="2015" name="Stand. Genomic Sci.">
        <title>Genomic Encyclopedia of Bacterial and Archaeal Type Strains, Phase III: the genomes of soil and plant-associated and newly described type strains.</title>
        <authorList>
            <person name="Whitman W.B."/>
            <person name="Woyke T."/>
            <person name="Klenk H.P."/>
            <person name="Zhou Y."/>
            <person name="Lilburn T.G."/>
            <person name="Beck B.J."/>
            <person name="De Vos P."/>
            <person name="Vandamme P."/>
            <person name="Eisen J.A."/>
            <person name="Garrity G."/>
            <person name="Hugenholtz P."/>
            <person name="Kyrpides N.C."/>
        </authorList>
    </citation>
    <scope>NUCLEOTIDE SEQUENCE [LARGE SCALE GENOMIC DNA]</scope>
    <source>
        <strain evidence="3 4">VKM Ac-2540</strain>
    </source>
</reference>
<dbReference type="AlphaFoldDB" id="A0A4Q7VYR8"/>
<dbReference type="RefSeq" id="WP_130450041.1">
    <property type="nucleotide sequence ID" value="NZ_SHKR01000018.1"/>
</dbReference>
<evidence type="ECO:0000313" key="3">
    <source>
        <dbReference type="EMBL" id="RZU01907.1"/>
    </source>
</evidence>
<dbReference type="Pfam" id="PF00582">
    <property type="entry name" value="Usp"/>
    <property type="match status" value="2"/>
</dbReference>
<proteinExistence type="inferred from homology"/>
<protein>
    <submittedName>
        <fullName evidence="3">Universal stress protein family protein</fullName>
    </submittedName>
</protein>
<dbReference type="SUPFAM" id="SSF52402">
    <property type="entry name" value="Adenine nucleotide alpha hydrolases-like"/>
    <property type="match status" value="2"/>
</dbReference>
<dbReference type="PANTHER" id="PTHR46268">
    <property type="entry name" value="STRESS RESPONSE PROTEIN NHAX"/>
    <property type="match status" value="1"/>
</dbReference>
<organism evidence="3 4">
    <name type="scientific">Kribbella rubisoli</name>
    <dbReference type="NCBI Taxonomy" id="3075929"/>
    <lineage>
        <taxon>Bacteria</taxon>
        <taxon>Bacillati</taxon>
        <taxon>Actinomycetota</taxon>
        <taxon>Actinomycetes</taxon>
        <taxon>Propionibacteriales</taxon>
        <taxon>Kribbellaceae</taxon>
        <taxon>Kribbella</taxon>
    </lineage>
</organism>
<dbReference type="PRINTS" id="PR01438">
    <property type="entry name" value="UNVRSLSTRESS"/>
</dbReference>
<comment type="caution">
    <text evidence="3">The sequence shown here is derived from an EMBL/GenBank/DDBJ whole genome shotgun (WGS) entry which is preliminary data.</text>
</comment>
<name>A0A4Q7VYR8_9ACTN</name>
<dbReference type="InterPro" id="IPR006015">
    <property type="entry name" value="Universal_stress_UspA"/>
</dbReference>
<dbReference type="Proteomes" id="UP000292027">
    <property type="component" value="Unassembled WGS sequence"/>
</dbReference>
<dbReference type="PANTHER" id="PTHR46268:SF6">
    <property type="entry name" value="UNIVERSAL STRESS PROTEIN UP12"/>
    <property type="match status" value="1"/>
</dbReference>
<keyword evidence="4" id="KW-1185">Reference proteome</keyword>
<gene>
    <name evidence="3" type="ORF">EV645_8015</name>
</gene>
<evidence type="ECO:0000259" key="2">
    <source>
        <dbReference type="Pfam" id="PF00582"/>
    </source>
</evidence>
<dbReference type="OrthoDB" id="3822402at2"/>